<comment type="caution">
    <text evidence="1">The sequence shown here is derived from an EMBL/GenBank/DDBJ whole genome shotgun (WGS) entry which is preliminary data.</text>
</comment>
<dbReference type="Proteomes" id="UP000828941">
    <property type="component" value="Chromosome 10"/>
</dbReference>
<proteinExistence type="predicted"/>
<name>A0ACB9LZR1_BAUVA</name>
<gene>
    <name evidence="1" type="ORF">L6164_024873</name>
</gene>
<dbReference type="EMBL" id="CM039435">
    <property type="protein sequence ID" value="KAI4316950.1"/>
    <property type="molecule type" value="Genomic_DNA"/>
</dbReference>
<reference evidence="1 2" key="1">
    <citation type="journal article" date="2022" name="DNA Res.">
        <title>Chromosomal-level genome assembly of the orchid tree Bauhinia variegata (Leguminosae; Cercidoideae) supports the allotetraploid origin hypothesis of Bauhinia.</title>
        <authorList>
            <person name="Zhong Y."/>
            <person name="Chen Y."/>
            <person name="Zheng D."/>
            <person name="Pang J."/>
            <person name="Liu Y."/>
            <person name="Luo S."/>
            <person name="Meng S."/>
            <person name="Qian L."/>
            <person name="Wei D."/>
            <person name="Dai S."/>
            <person name="Zhou R."/>
        </authorList>
    </citation>
    <scope>NUCLEOTIDE SEQUENCE [LARGE SCALE GENOMIC DNA]</scope>
    <source>
        <strain evidence="1">BV-YZ2020</strain>
    </source>
</reference>
<evidence type="ECO:0000313" key="1">
    <source>
        <dbReference type="EMBL" id="KAI4316950.1"/>
    </source>
</evidence>
<protein>
    <submittedName>
        <fullName evidence="1">Uncharacterized protein</fullName>
    </submittedName>
</protein>
<accession>A0ACB9LZR1</accession>
<evidence type="ECO:0000313" key="2">
    <source>
        <dbReference type="Proteomes" id="UP000828941"/>
    </source>
</evidence>
<keyword evidence="2" id="KW-1185">Reference proteome</keyword>
<organism evidence="1 2">
    <name type="scientific">Bauhinia variegata</name>
    <name type="common">Purple orchid tree</name>
    <name type="synonym">Phanera variegata</name>
    <dbReference type="NCBI Taxonomy" id="167791"/>
    <lineage>
        <taxon>Eukaryota</taxon>
        <taxon>Viridiplantae</taxon>
        <taxon>Streptophyta</taxon>
        <taxon>Embryophyta</taxon>
        <taxon>Tracheophyta</taxon>
        <taxon>Spermatophyta</taxon>
        <taxon>Magnoliopsida</taxon>
        <taxon>eudicotyledons</taxon>
        <taxon>Gunneridae</taxon>
        <taxon>Pentapetalae</taxon>
        <taxon>rosids</taxon>
        <taxon>fabids</taxon>
        <taxon>Fabales</taxon>
        <taxon>Fabaceae</taxon>
        <taxon>Cercidoideae</taxon>
        <taxon>Cercideae</taxon>
        <taxon>Bauhiniinae</taxon>
        <taxon>Bauhinia</taxon>
    </lineage>
</organism>
<sequence length="1002" mass="107183">MTLEDFFTLTEMKDGLTAPSRVQELVSVMQKEKDSVVKNAGDSTRQWAAVASTIAATENKDCLDLFIQLDGLWFINRWLMDAQNSVDTNDGFIEESITALLRAVEKLHLDSERSVSSGIWAAVRNLLGHQSSRVQDRAKVLFDSWRVGGNVDVDTQDKDLVKDNESALNESSSDPDHASGLARGEKTSSMDSQLPKRVASVQVQNSNNQHLPPVNLDCGDVKERSPDHLSNVLTSVQEVSSIKEGLSMVGGTSSTGTCSFSLPKQGNLEGRSDVFNLNDLSKKEKPEQNINGPGEELGVLEISSMSTMPEPEPGSVPRGSSEAKVFENVKEPASQHKVENNEDGVFHKISASGIMMTPSSDKGGVDDIRDVNSMSAQVLKTVGKDENCLSDALQDASVGGSSLGKPEALESFSRREYVRAVKEVKGHVGNEGKDRSNGSDSMKPGKGSKNPNMIDKKSSDIELEYGIVDALEVARKVAQEVEREVGDYRDTFCSSSSEKISEGGIGQPGSPDSIGKEDAVTSVTPKEVSSRQSNSSDSYPEEEGHASISDNTEDGPECIPEVESSQVTEAVQEPGGNSDKSPCVFDLNEEVGSDDVDVSINALTTPIPVVSASKPAVTAGLPVAPLLFEGTLGWKGSAATSAFRPASPRKNSDSEKNLSAGGSSDISKQRKDCLEIDLNVTEGENGSGKQIAERSGLPSGQSSAELSPKRSSRLELDLNSIGDDGDTQPSDQRMEGHLFYKSGHWSPSPASSSSSMQPSVRNIDLNDRPNVQTDFVDQLPSKSSHISHAYGDSKSDAPVISLLGTKVEISKREFVPQSVSLSLPNGNTIEPAVDLTMSRTGGILGIGPTASYNQSPFLGYNGLTPVPLPSAIYGSGGTVPYMVDSRGTPVVPQVAGSSSTVLSSYSHPPFIMSMTNAQLSLNGMGPSRPNFDLNSGFMVEAGNRDTLTTRQFFFPGQSRALEEHVSTIPQPSSYGVGGKRKEPDGGWETYPFSYKHPQSPWK</sequence>